<name>A0A8D8W1R6_9HEMI</name>
<sequence>MFGKRSLLFHPKASLEICAFNLRDRLNLDITIPLCSLSLMTTRTKLMNFNFSGKKSNSLKLLTQLSWIKFQNSALVFLNVIHLNIQYNPYLHLSPSKGFTSIVIVWAGTLPIYFVKCYLHHAESTLH</sequence>
<dbReference type="AlphaFoldDB" id="A0A8D8W1R6"/>
<proteinExistence type="predicted"/>
<protein>
    <submittedName>
        <fullName evidence="1">Uncharacterized protein</fullName>
    </submittedName>
</protein>
<dbReference type="EMBL" id="HBUF01437146">
    <property type="protein sequence ID" value="CAG6742590.1"/>
    <property type="molecule type" value="Transcribed_RNA"/>
</dbReference>
<organism evidence="1">
    <name type="scientific">Cacopsylla melanoneura</name>
    <dbReference type="NCBI Taxonomy" id="428564"/>
    <lineage>
        <taxon>Eukaryota</taxon>
        <taxon>Metazoa</taxon>
        <taxon>Ecdysozoa</taxon>
        <taxon>Arthropoda</taxon>
        <taxon>Hexapoda</taxon>
        <taxon>Insecta</taxon>
        <taxon>Pterygota</taxon>
        <taxon>Neoptera</taxon>
        <taxon>Paraneoptera</taxon>
        <taxon>Hemiptera</taxon>
        <taxon>Sternorrhyncha</taxon>
        <taxon>Psylloidea</taxon>
        <taxon>Psyllidae</taxon>
        <taxon>Psyllinae</taxon>
        <taxon>Cacopsylla</taxon>
    </lineage>
</organism>
<dbReference type="EMBL" id="HBUF01118819">
    <property type="protein sequence ID" value="CAG6641720.1"/>
    <property type="molecule type" value="Transcribed_RNA"/>
</dbReference>
<reference evidence="1" key="1">
    <citation type="submission" date="2021-05" db="EMBL/GenBank/DDBJ databases">
        <authorList>
            <person name="Alioto T."/>
            <person name="Alioto T."/>
            <person name="Gomez Garrido J."/>
        </authorList>
    </citation>
    <scope>NUCLEOTIDE SEQUENCE</scope>
</reference>
<accession>A0A8D8W1R6</accession>
<evidence type="ECO:0000313" key="1">
    <source>
        <dbReference type="EMBL" id="CAG6641720.1"/>
    </source>
</evidence>